<feature type="domain" description="3-dehydroquinate synthase N-terminal" evidence="19">
    <location>
        <begin position="72"/>
        <end position="184"/>
    </location>
</feature>
<evidence type="ECO:0000256" key="10">
    <source>
        <dbReference type="ARBA" id="ARBA00022605"/>
    </source>
</evidence>
<comment type="catalytic activity">
    <reaction evidence="1 18">
        <text>7-phospho-2-dehydro-3-deoxy-D-arabino-heptonate = 3-dehydroquinate + phosphate</text>
        <dbReference type="Rhea" id="RHEA:21968"/>
        <dbReference type="ChEBI" id="CHEBI:32364"/>
        <dbReference type="ChEBI" id="CHEBI:43474"/>
        <dbReference type="ChEBI" id="CHEBI:58394"/>
        <dbReference type="EC" id="4.2.3.4"/>
    </reaction>
</comment>
<evidence type="ECO:0000259" key="19">
    <source>
        <dbReference type="Pfam" id="PF01761"/>
    </source>
</evidence>
<comment type="caution">
    <text evidence="18">Lacks conserved residue(s) required for the propagation of feature annotation.</text>
</comment>
<evidence type="ECO:0000256" key="8">
    <source>
        <dbReference type="ARBA" id="ARBA00017684"/>
    </source>
</evidence>
<keyword evidence="9 18" id="KW-0963">Cytoplasm</keyword>
<feature type="binding site" evidence="18">
    <location>
        <begin position="110"/>
        <end position="114"/>
    </location>
    <ligand>
        <name>NAD(+)</name>
        <dbReference type="ChEBI" id="CHEBI:57540"/>
    </ligand>
</feature>
<dbReference type="GO" id="GO:0008652">
    <property type="term" value="P:amino acid biosynthetic process"/>
    <property type="evidence" value="ECO:0007669"/>
    <property type="project" value="UniProtKB-KW"/>
</dbReference>
<feature type="binding site" evidence="18">
    <location>
        <position position="267"/>
    </location>
    <ligand>
        <name>Zn(2+)</name>
        <dbReference type="ChEBI" id="CHEBI:29105"/>
    </ligand>
</feature>
<comment type="similarity">
    <text evidence="6 18">Belongs to the sugar phosphate cyclases superfamily. Dehydroquinate synthase family.</text>
</comment>
<comment type="pathway">
    <text evidence="5 18">Metabolic intermediate biosynthesis; chorismate biosynthesis; chorismate from D-erythrose 4-phosphate and phosphoenolpyruvate: step 2/7.</text>
</comment>
<comment type="cofactor">
    <cofactor evidence="18">
        <name>Co(2+)</name>
        <dbReference type="ChEBI" id="CHEBI:48828"/>
    </cofactor>
    <cofactor evidence="18">
        <name>Zn(2+)</name>
        <dbReference type="ChEBI" id="CHEBI:29105"/>
    </cofactor>
    <text evidence="18">Binds 1 divalent metal cation per subunit. Can use either Co(2+) or Zn(2+).</text>
</comment>
<dbReference type="EC" id="4.2.3.4" evidence="7 18"/>
<name>A0A2P7PZU4_9FIRM</name>
<dbReference type="GO" id="GO:0005737">
    <property type="term" value="C:cytoplasm"/>
    <property type="evidence" value="ECO:0007669"/>
    <property type="project" value="UniProtKB-SubCell"/>
</dbReference>
<dbReference type="GO" id="GO:0003856">
    <property type="term" value="F:3-dehydroquinate synthase activity"/>
    <property type="evidence" value="ECO:0007669"/>
    <property type="project" value="UniProtKB-UniRule"/>
</dbReference>
<evidence type="ECO:0000256" key="16">
    <source>
        <dbReference type="ARBA" id="ARBA00023239"/>
    </source>
</evidence>
<organism evidence="21 22">
    <name type="scientific">Peptostreptococcus russellii</name>
    <dbReference type="NCBI Taxonomy" id="215200"/>
    <lineage>
        <taxon>Bacteria</taxon>
        <taxon>Bacillati</taxon>
        <taxon>Bacillota</taxon>
        <taxon>Clostridia</taxon>
        <taxon>Peptostreptococcales</taxon>
        <taxon>Peptostreptococcaceae</taxon>
        <taxon>Peptostreptococcus</taxon>
    </lineage>
</organism>
<dbReference type="HAMAP" id="MF_00110">
    <property type="entry name" value="DHQ_synthase"/>
    <property type="match status" value="1"/>
</dbReference>
<dbReference type="InterPro" id="IPR050071">
    <property type="entry name" value="Dehydroquinate_synthase"/>
</dbReference>
<keyword evidence="10 18" id="KW-0028">Amino-acid biosynthesis</keyword>
<evidence type="ECO:0000313" key="21">
    <source>
        <dbReference type="EMBL" id="PSJ31238.1"/>
    </source>
</evidence>
<dbReference type="InterPro" id="IPR030960">
    <property type="entry name" value="DHQS/DOIS_N"/>
</dbReference>
<keyword evidence="13 18" id="KW-0862">Zinc</keyword>
<evidence type="ECO:0000259" key="20">
    <source>
        <dbReference type="Pfam" id="PF24621"/>
    </source>
</evidence>
<dbReference type="InterPro" id="IPR016037">
    <property type="entry name" value="DHQ_synth_AroB"/>
</dbReference>
<evidence type="ECO:0000256" key="13">
    <source>
        <dbReference type="ARBA" id="ARBA00022833"/>
    </source>
</evidence>
<comment type="cofactor">
    <cofactor evidence="2 18">
        <name>NAD(+)</name>
        <dbReference type="ChEBI" id="CHEBI:57540"/>
    </cofactor>
</comment>
<evidence type="ECO:0000256" key="4">
    <source>
        <dbReference type="ARBA" id="ARBA00004496"/>
    </source>
</evidence>
<feature type="binding site" evidence="18">
    <location>
        <position position="156"/>
    </location>
    <ligand>
        <name>NAD(+)</name>
        <dbReference type="ChEBI" id="CHEBI:57540"/>
    </ligand>
</feature>
<evidence type="ECO:0000256" key="11">
    <source>
        <dbReference type="ARBA" id="ARBA00022723"/>
    </source>
</evidence>
<protein>
    <recommendedName>
        <fullName evidence="8 18">3-dehydroquinate synthase</fullName>
        <shortName evidence="18">DHQS</shortName>
        <ecNumber evidence="7 18">4.2.3.4</ecNumber>
    </recommendedName>
</protein>
<evidence type="ECO:0000256" key="1">
    <source>
        <dbReference type="ARBA" id="ARBA00001393"/>
    </source>
</evidence>
<evidence type="ECO:0000256" key="6">
    <source>
        <dbReference type="ARBA" id="ARBA00005412"/>
    </source>
</evidence>
<dbReference type="Pfam" id="PF24621">
    <property type="entry name" value="DHQS_C"/>
    <property type="match status" value="1"/>
</dbReference>
<evidence type="ECO:0000256" key="2">
    <source>
        <dbReference type="ARBA" id="ARBA00001911"/>
    </source>
</evidence>
<feature type="domain" description="3-dehydroquinate synthase C-terminal" evidence="20">
    <location>
        <begin position="186"/>
        <end position="326"/>
    </location>
</feature>
<evidence type="ECO:0000256" key="9">
    <source>
        <dbReference type="ARBA" id="ARBA00022490"/>
    </source>
</evidence>
<dbReference type="NCBIfam" id="TIGR01357">
    <property type="entry name" value="aroB"/>
    <property type="match status" value="1"/>
</dbReference>
<sequence>MRLNVKTKFSDYNIVIENGILANAGELIVEMMKEKALSIGKIFIVTDSTVDKIYGEKVKENLEETGFDVFKYVINPGEDAKNILTLAGIYTEMVELGISRSDMIVALGGGVVGDLAGFAAATYLRGIEYIQIPTTLLAQVDSSVGGKTAIDLPQGKNLVGSFYSSSLVLIDSEVLSTLNNRNLTNGMAEVIKYSLIKDRDLFDKLTEINSREELMSSIDEIIYRSCSIKKEIVQRDEFDHGDRMLLNFGHTLGHAIEAHYKFKKYLHGEAVAIGMSRITECAYKNKMIDEKVLIEVRSIMKHYGLPISDEVENKELLTYIAKDKKNFGSGLKLIIVDEIGNGKIIEANTDFFVE</sequence>
<feature type="binding site" evidence="18">
    <location>
        <position position="189"/>
    </location>
    <ligand>
        <name>Zn(2+)</name>
        <dbReference type="ChEBI" id="CHEBI:29105"/>
    </ligand>
</feature>
<evidence type="ECO:0000256" key="17">
    <source>
        <dbReference type="ARBA" id="ARBA00023285"/>
    </source>
</evidence>
<evidence type="ECO:0000256" key="12">
    <source>
        <dbReference type="ARBA" id="ARBA00022741"/>
    </source>
</evidence>
<comment type="cofactor">
    <cofactor evidence="3">
        <name>Zn(2+)</name>
        <dbReference type="ChEBI" id="CHEBI:29105"/>
    </cofactor>
</comment>
<dbReference type="InterPro" id="IPR030963">
    <property type="entry name" value="DHQ_synth_fam"/>
</dbReference>
<dbReference type="EMBL" id="JYGE01000005">
    <property type="protein sequence ID" value="PSJ31238.1"/>
    <property type="molecule type" value="Genomic_DNA"/>
</dbReference>
<keyword evidence="12 18" id="KW-0547">Nucleotide-binding</keyword>
<proteinExistence type="inferred from homology"/>
<dbReference type="AlphaFoldDB" id="A0A2P7PZU4"/>
<dbReference type="GO" id="GO:0000166">
    <property type="term" value="F:nucleotide binding"/>
    <property type="evidence" value="ECO:0007669"/>
    <property type="project" value="UniProtKB-KW"/>
</dbReference>
<feature type="binding site" evidence="18">
    <location>
        <position position="250"/>
    </location>
    <ligand>
        <name>Zn(2+)</name>
        <dbReference type="ChEBI" id="CHEBI:29105"/>
    </ligand>
</feature>
<dbReference type="CDD" id="cd08195">
    <property type="entry name" value="DHQS"/>
    <property type="match status" value="1"/>
</dbReference>
<evidence type="ECO:0000256" key="14">
    <source>
        <dbReference type="ARBA" id="ARBA00023027"/>
    </source>
</evidence>
<keyword evidence="14 18" id="KW-0520">NAD</keyword>
<evidence type="ECO:0000313" key="22">
    <source>
        <dbReference type="Proteomes" id="UP000241434"/>
    </source>
</evidence>
<evidence type="ECO:0000256" key="15">
    <source>
        <dbReference type="ARBA" id="ARBA00023141"/>
    </source>
</evidence>
<accession>A0A2P7PZU4</accession>
<dbReference type="GO" id="GO:0046872">
    <property type="term" value="F:metal ion binding"/>
    <property type="evidence" value="ECO:0007669"/>
    <property type="project" value="UniProtKB-KW"/>
</dbReference>
<keyword evidence="17 18" id="KW-0170">Cobalt</keyword>
<dbReference type="PANTHER" id="PTHR43622">
    <property type="entry name" value="3-DEHYDROQUINATE SYNTHASE"/>
    <property type="match status" value="1"/>
</dbReference>
<feature type="binding site" evidence="18">
    <location>
        <begin position="134"/>
        <end position="135"/>
    </location>
    <ligand>
        <name>NAD(+)</name>
        <dbReference type="ChEBI" id="CHEBI:57540"/>
    </ligand>
</feature>
<evidence type="ECO:0000256" key="18">
    <source>
        <dbReference type="HAMAP-Rule" id="MF_00110"/>
    </source>
</evidence>
<evidence type="ECO:0000256" key="7">
    <source>
        <dbReference type="ARBA" id="ARBA00013031"/>
    </source>
</evidence>
<dbReference type="FunFam" id="3.40.50.1970:FF:000007">
    <property type="entry name" value="Pentafunctional AROM polypeptide"/>
    <property type="match status" value="1"/>
</dbReference>
<keyword evidence="15 18" id="KW-0057">Aromatic amino acid biosynthesis</keyword>
<dbReference type="Gene3D" id="3.40.50.1970">
    <property type="match status" value="1"/>
</dbReference>
<evidence type="ECO:0000256" key="5">
    <source>
        <dbReference type="ARBA" id="ARBA00004661"/>
    </source>
</evidence>
<dbReference type="OrthoDB" id="9806583at2"/>
<dbReference type="InterPro" id="IPR056179">
    <property type="entry name" value="DHQS_C"/>
</dbReference>
<dbReference type="Gene3D" id="1.20.1090.10">
    <property type="entry name" value="Dehydroquinate synthase-like - alpha domain"/>
    <property type="match status" value="1"/>
</dbReference>
<comment type="subcellular location">
    <subcellularLocation>
        <location evidence="4 18">Cytoplasm</location>
    </subcellularLocation>
</comment>
<dbReference type="Pfam" id="PF01761">
    <property type="entry name" value="DHQ_synthase"/>
    <property type="match status" value="1"/>
</dbReference>
<dbReference type="GO" id="GO:0009423">
    <property type="term" value="P:chorismate biosynthetic process"/>
    <property type="evidence" value="ECO:0007669"/>
    <property type="project" value="UniProtKB-UniRule"/>
</dbReference>
<reference evidence="21" key="1">
    <citation type="thesis" date="2015" institute="Rutgers" country="The State University of New Jersey, 14 College Farm Rd., New Brunswick, NJ, USA">
        <title>Ammonia toxicity in bacteria and its implications for treatment of and resource recovery from highly nitrogenous organic wastes.</title>
        <authorList>
            <person name="Luther A.K."/>
        </authorList>
    </citation>
    <scope>NUCLEOTIDE SEQUENCE</scope>
    <source>
        <strain evidence="21">RT-10B</strain>
    </source>
</reference>
<gene>
    <name evidence="18" type="primary">aroB</name>
    <name evidence="21" type="ORF">UF10_06260</name>
</gene>
<evidence type="ECO:0000256" key="3">
    <source>
        <dbReference type="ARBA" id="ARBA00001947"/>
    </source>
</evidence>
<dbReference type="RefSeq" id="WP_106776976.1">
    <property type="nucleotide sequence ID" value="NZ_JYGE01000005.1"/>
</dbReference>
<keyword evidence="22" id="KW-1185">Reference proteome</keyword>
<dbReference type="Proteomes" id="UP000241434">
    <property type="component" value="Unassembled WGS sequence"/>
</dbReference>
<dbReference type="PANTHER" id="PTHR43622:SF7">
    <property type="entry name" value="3-DEHYDROQUINATE SYNTHASE, CHLOROPLASTIC"/>
    <property type="match status" value="1"/>
</dbReference>
<dbReference type="PIRSF" id="PIRSF001455">
    <property type="entry name" value="DHQ_synth"/>
    <property type="match status" value="1"/>
</dbReference>
<comment type="caution">
    <text evidence="21">The sequence shown here is derived from an EMBL/GenBank/DDBJ whole genome shotgun (WGS) entry which is preliminary data.</text>
</comment>
<dbReference type="UniPathway" id="UPA00053">
    <property type="reaction ID" value="UER00085"/>
</dbReference>
<dbReference type="GO" id="GO:0009073">
    <property type="term" value="P:aromatic amino acid family biosynthetic process"/>
    <property type="evidence" value="ECO:0007669"/>
    <property type="project" value="UniProtKB-KW"/>
</dbReference>
<feature type="binding site" evidence="18">
    <location>
        <position position="147"/>
    </location>
    <ligand>
        <name>NAD(+)</name>
        <dbReference type="ChEBI" id="CHEBI:57540"/>
    </ligand>
</feature>
<keyword evidence="16 18" id="KW-0456">Lyase</keyword>
<dbReference type="SUPFAM" id="SSF56796">
    <property type="entry name" value="Dehydroquinate synthase-like"/>
    <property type="match status" value="1"/>
</dbReference>
<keyword evidence="11 18" id="KW-0479">Metal-binding</keyword>
<comment type="function">
    <text evidence="18">Catalyzes the conversion of 3-deoxy-D-arabino-heptulosonate 7-phosphate (DAHP) to dehydroquinate (DHQ).</text>
</comment>